<dbReference type="EMBL" id="JAAHCF010000048">
    <property type="protein sequence ID" value="KAK8149463.1"/>
    <property type="molecule type" value="Genomic_DNA"/>
</dbReference>
<feature type="transmembrane region" description="Helical" evidence="1">
    <location>
        <begin position="45"/>
        <end position="66"/>
    </location>
</feature>
<proteinExistence type="predicted"/>
<sequence>MRDDRLLRFHFRHIAPTNSFYNLQLYSHFFIPTLITTLFTDEMKFLAFALVAAAALLTASSAAPVITEAVTVNKLVPLPTPIIHIGVQPDESRAQNAEPITRIKYGRAETQGMPDRCIWKNGNWHCPFIGHGHR</sequence>
<keyword evidence="1" id="KW-0472">Membrane</keyword>
<gene>
    <name evidence="2" type="ORF">G3M48_006923</name>
</gene>
<keyword evidence="1" id="KW-0812">Transmembrane</keyword>
<evidence type="ECO:0000313" key="3">
    <source>
        <dbReference type="Proteomes" id="UP001397290"/>
    </source>
</evidence>
<feature type="transmembrane region" description="Helical" evidence="1">
    <location>
        <begin position="20"/>
        <end position="39"/>
    </location>
</feature>
<reference evidence="2 3" key="1">
    <citation type="submission" date="2020-02" db="EMBL/GenBank/DDBJ databases">
        <title>Comparative genomics of the hypocrealean fungal genus Beauvera.</title>
        <authorList>
            <person name="Showalter D.N."/>
            <person name="Bushley K.E."/>
            <person name="Rehner S.A."/>
        </authorList>
    </citation>
    <scope>NUCLEOTIDE SEQUENCE [LARGE SCALE GENOMIC DNA]</scope>
    <source>
        <strain evidence="2 3">ARSEF4384</strain>
    </source>
</reference>
<keyword evidence="3" id="KW-1185">Reference proteome</keyword>
<dbReference type="Proteomes" id="UP001397290">
    <property type="component" value="Unassembled WGS sequence"/>
</dbReference>
<accession>A0AAW0S508</accession>
<evidence type="ECO:0000313" key="2">
    <source>
        <dbReference type="EMBL" id="KAK8149463.1"/>
    </source>
</evidence>
<keyword evidence="1" id="KW-1133">Transmembrane helix</keyword>
<comment type="caution">
    <text evidence="2">The sequence shown here is derived from an EMBL/GenBank/DDBJ whole genome shotgun (WGS) entry which is preliminary data.</text>
</comment>
<name>A0AAW0S508_9HYPO</name>
<evidence type="ECO:0000256" key="1">
    <source>
        <dbReference type="SAM" id="Phobius"/>
    </source>
</evidence>
<organism evidence="2 3">
    <name type="scientific">Beauveria asiatica</name>
    <dbReference type="NCBI Taxonomy" id="1069075"/>
    <lineage>
        <taxon>Eukaryota</taxon>
        <taxon>Fungi</taxon>
        <taxon>Dikarya</taxon>
        <taxon>Ascomycota</taxon>
        <taxon>Pezizomycotina</taxon>
        <taxon>Sordariomycetes</taxon>
        <taxon>Hypocreomycetidae</taxon>
        <taxon>Hypocreales</taxon>
        <taxon>Cordycipitaceae</taxon>
        <taxon>Beauveria</taxon>
    </lineage>
</organism>
<protein>
    <submittedName>
        <fullName evidence="2">Uncharacterized protein</fullName>
    </submittedName>
</protein>
<dbReference type="AlphaFoldDB" id="A0AAW0S508"/>